<keyword evidence="2" id="KW-1185">Reference proteome</keyword>
<protein>
    <submittedName>
        <fullName evidence="1">Uncharacterized protein</fullName>
    </submittedName>
</protein>
<proteinExistence type="predicted"/>
<accession>A0AAV7HQ80</accession>
<comment type="caution">
    <text evidence="1">The sequence shown here is derived from an EMBL/GenBank/DDBJ whole genome shotgun (WGS) entry which is preliminary data.</text>
</comment>
<evidence type="ECO:0000313" key="2">
    <source>
        <dbReference type="Proteomes" id="UP000775213"/>
    </source>
</evidence>
<dbReference type="EMBL" id="JAGFBR010000001">
    <property type="protein sequence ID" value="KAH0470617.1"/>
    <property type="molecule type" value="Genomic_DNA"/>
</dbReference>
<sequence length="63" mass="7290">MRLLKWTTNFDVYEESPVVPMDQATTTVSHPFLACVMVKMDVSKKHPKEFWIGSELNGYLQKS</sequence>
<reference evidence="1 2" key="1">
    <citation type="journal article" date="2021" name="Hortic Res">
        <title>Chromosome-scale assembly of the Dendrobium chrysotoxum genome enhances the understanding of orchid evolution.</title>
        <authorList>
            <person name="Zhang Y."/>
            <person name="Zhang G.Q."/>
            <person name="Zhang D."/>
            <person name="Liu X.D."/>
            <person name="Xu X.Y."/>
            <person name="Sun W.H."/>
            <person name="Yu X."/>
            <person name="Zhu X."/>
            <person name="Wang Z.W."/>
            <person name="Zhao X."/>
            <person name="Zhong W.Y."/>
            <person name="Chen H."/>
            <person name="Yin W.L."/>
            <person name="Huang T."/>
            <person name="Niu S.C."/>
            <person name="Liu Z.J."/>
        </authorList>
    </citation>
    <scope>NUCLEOTIDE SEQUENCE [LARGE SCALE GENOMIC DNA]</scope>
    <source>
        <strain evidence="1">Lindl</strain>
    </source>
</reference>
<name>A0AAV7HQ80_DENCH</name>
<dbReference type="Proteomes" id="UP000775213">
    <property type="component" value="Unassembled WGS sequence"/>
</dbReference>
<evidence type="ECO:0000313" key="1">
    <source>
        <dbReference type="EMBL" id="KAH0470617.1"/>
    </source>
</evidence>
<organism evidence="1 2">
    <name type="scientific">Dendrobium chrysotoxum</name>
    <name type="common">Orchid</name>
    <dbReference type="NCBI Taxonomy" id="161865"/>
    <lineage>
        <taxon>Eukaryota</taxon>
        <taxon>Viridiplantae</taxon>
        <taxon>Streptophyta</taxon>
        <taxon>Embryophyta</taxon>
        <taxon>Tracheophyta</taxon>
        <taxon>Spermatophyta</taxon>
        <taxon>Magnoliopsida</taxon>
        <taxon>Liliopsida</taxon>
        <taxon>Asparagales</taxon>
        <taxon>Orchidaceae</taxon>
        <taxon>Epidendroideae</taxon>
        <taxon>Malaxideae</taxon>
        <taxon>Dendrobiinae</taxon>
        <taxon>Dendrobium</taxon>
    </lineage>
</organism>
<gene>
    <name evidence="1" type="ORF">IEQ34_000340</name>
</gene>
<dbReference type="AlphaFoldDB" id="A0AAV7HQ80"/>